<accession>A0A9P4P6Y1</accession>
<reference evidence="2" key="1">
    <citation type="journal article" date="2020" name="Stud. Mycol.">
        <title>101 Dothideomycetes genomes: a test case for predicting lifestyles and emergence of pathogens.</title>
        <authorList>
            <person name="Haridas S."/>
            <person name="Albert R."/>
            <person name="Binder M."/>
            <person name="Bloem J."/>
            <person name="Labutti K."/>
            <person name="Salamov A."/>
            <person name="Andreopoulos B."/>
            <person name="Baker S."/>
            <person name="Barry K."/>
            <person name="Bills G."/>
            <person name="Bluhm B."/>
            <person name="Cannon C."/>
            <person name="Castanera R."/>
            <person name="Culley D."/>
            <person name="Daum C."/>
            <person name="Ezra D."/>
            <person name="Gonzalez J."/>
            <person name="Henrissat B."/>
            <person name="Kuo A."/>
            <person name="Liang C."/>
            <person name="Lipzen A."/>
            <person name="Lutzoni F."/>
            <person name="Magnuson J."/>
            <person name="Mondo S."/>
            <person name="Nolan M."/>
            <person name="Ohm R."/>
            <person name="Pangilinan J."/>
            <person name="Park H.-J."/>
            <person name="Ramirez L."/>
            <person name="Alfaro M."/>
            <person name="Sun H."/>
            <person name="Tritt A."/>
            <person name="Yoshinaga Y."/>
            <person name="Zwiers L.-H."/>
            <person name="Turgeon B."/>
            <person name="Goodwin S."/>
            <person name="Spatafora J."/>
            <person name="Crous P."/>
            <person name="Grigoriev I."/>
        </authorList>
    </citation>
    <scope>NUCLEOTIDE SEQUENCE</scope>
    <source>
        <strain evidence="2">CBS 690.94</strain>
    </source>
</reference>
<dbReference type="OrthoDB" id="10363623at2759"/>
<dbReference type="Proteomes" id="UP000799764">
    <property type="component" value="Unassembled WGS sequence"/>
</dbReference>
<evidence type="ECO:0000256" key="1">
    <source>
        <dbReference type="SAM" id="Phobius"/>
    </source>
</evidence>
<sequence>MAILDYVGTALALATVPVLATLVVFTKLVAFIPVLIKWKKDEETSAVKGVRVPQDEGKVAEFNKLRRRAGPGA</sequence>
<protein>
    <submittedName>
        <fullName evidence="2">Uncharacterized protein</fullName>
    </submittedName>
</protein>
<comment type="caution">
    <text evidence="2">The sequence shown here is derived from an EMBL/GenBank/DDBJ whole genome shotgun (WGS) entry which is preliminary data.</text>
</comment>
<keyword evidence="1" id="KW-0472">Membrane</keyword>
<keyword evidence="3" id="KW-1185">Reference proteome</keyword>
<keyword evidence="1" id="KW-0812">Transmembrane</keyword>
<evidence type="ECO:0000313" key="2">
    <source>
        <dbReference type="EMBL" id="KAF2439524.1"/>
    </source>
</evidence>
<evidence type="ECO:0000313" key="3">
    <source>
        <dbReference type="Proteomes" id="UP000799764"/>
    </source>
</evidence>
<organism evidence="2 3">
    <name type="scientific">Karstenula rhodostoma CBS 690.94</name>
    <dbReference type="NCBI Taxonomy" id="1392251"/>
    <lineage>
        <taxon>Eukaryota</taxon>
        <taxon>Fungi</taxon>
        <taxon>Dikarya</taxon>
        <taxon>Ascomycota</taxon>
        <taxon>Pezizomycotina</taxon>
        <taxon>Dothideomycetes</taxon>
        <taxon>Pleosporomycetidae</taxon>
        <taxon>Pleosporales</taxon>
        <taxon>Massarineae</taxon>
        <taxon>Didymosphaeriaceae</taxon>
        <taxon>Karstenula</taxon>
    </lineage>
</organism>
<feature type="transmembrane region" description="Helical" evidence="1">
    <location>
        <begin position="6"/>
        <end position="30"/>
    </location>
</feature>
<dbReference type="EMBL" id="MU001509">
    <property type="protein sequence ID" value="KAF2439524.1"/>
    <property type="molecule type" value="Genomic_DNA"/>
</dbReference>
<dbReference type="AlphaFoldDB" id="A0A9P4P6Y1"/>
<name>A0A9P4P6Y1_9PLEO</name>
<gene>
    <name evidence="2" type="ORF">P171DRAFT_490221</name>
</gene>
<keyword evidence="1" id="KW-1133">Transmembrane helix</keyword>
<proteinExistence type="predicted"/>